<dbReference type="PROSITE" id="PS51012">
    <property type="entry name" value="ABC_TM2"/>
    <property type="match status" value="1"/>
</dbReference>
<sequence>MNASATRAVLKTEARLFLREPGNLFWIVAAPTVLLVILGLIPAFREVNPGLGGRRVIDLYVPVVLLMSMIMAGVQAMPPVFAGYRERGILRRMSTTPVRPGAMLAAQAVLHGAAVACAVMLALAVGRLAFGVVLPNGLVGYALTLVLTVLSVLALGAALSAVPRSTKTAGVIGSVAFLAMMFTAGVWIPVQVMPGFLQRAVEYTPLGAASAALDQAAGGGWPSAVHLVIVVFWTSVLTGAAVRWFRWE</sequence>
<comment type="caution">
    <text evidence="8">The sequence shown here is derived from an EMBL/GenBank/DDBJ whole genome shotgun (WGS) entry which is preliminary data.</text>
</comment>
<keyword evidence="9" id="KW-1185">Reference proteome</keyword>
<keyword evidence="2 6" id="KW-0812">Transmembrane</keyword>
<dbReference type="PANTHER" id="PTHR43027:SF2">
    <property type="entry name" value="TRANSPORT PERMEASE PROTEIN"/>
    <property type="match status" value="1"/>
</dbReference>
<evidence type="ECO:0000256" key="6">
    <source>
        <dbReference type="RuleBase" id="RU361157"/>
    </source>
</evidence>
<accession>A0ABT4V128</accession>
<dbReference type="InterPro" id="IPR052902">
    <property type="entry name" value="ABC-2_transporter"/>
</dbReference>
<evidence type="ECO:0000259" key="7">
    <source>
        <dbReference type="PROSITE" id="PS51012"/>
    </source>
</evidence>
<dbReference type="InterPro" id="IPR047817">
    <property type="entry name" value="ABC2_TM_bact-type"/>
</dbReference>
<evidence type="ECO:0000256" key="3">
    <source>
        <dbReference type="ARBA" id="ARBA00022989"/>
    </source>
</evidence>
<dbReference type="RefSeq" id="WP_270950204.1">
    <property type="nucleotide sequence ID" value="NZ_JAQGLA010000029.1"/>
</dbReference>
<feature type="transmembrane region" description="Helical" evidence="6">
    <location>
        <begin position="102"/>
        <end position="126"/>
    </location>
</feature>
<dbReference type="Proteomes" id="UP001210380">
    <property type="component" value="Unassembled WGS sequence"/>
</dbReference>
<keyword evidence="3 6" id="KW-1133">Transmembrane helix</keyword>
<keyword evidence="6" id="KW-0813">Transport</keyword>
<proteinExistence type="inferred from homology"/>
<feature type="transmembrane region" description="Helical" evidence="6">
    <location>
        <begin position="24"/>
        <end position="44"/>
    </location>
</feature>
<keyword evidence="4 6" id="KW-0472">Membrane</keyword>
<feature type="transmembrane region" description="Helical" evidence="6">
    <location>
        <begin position="59"/>
        <end position="81"/>
    </location>
</feature>
<protein>
    <recommendedName>
        <fullName evidence="6">Transport permease protein</fullName>
    </recommendedName>
</protein>
<dbReference type="InterPro" id="IPR013525">
    <property type="entry name" value="ABC2_TM"/>
</dbReference>
<evidence type="ECO:0000313" key="8">
    <source>
        <dbReference type="EMBL" id="MDA3627528.1"/>
    </source>
</evidence>
<evidence type="ECO:0000256" key="2">
    <source>
        <dbReference type="ARBA" id="ARBA00022692"/>
    </source>
</evidence>
<evidence type="ECO:0000313" key="9">
    <source>
        <dbReference type="Proteomes" id="UP001210380"/>
    </source>
</evidence>
<name>A0ABT4V128_9PSEU</name>
<dbReference type="InterPro" id="IPR000412">
    <property type="entry name" value="ABC_2_transport"/>
</dbReference>
<evidence type="ECO:0000256" key="5">
    <source>
        <dbReference type="ARBA" id="ARBA00023251"/>
    </source>
</evidence>
<feature type="domain" description="ABC transmembrane type-2" evidence="7">
    <location>
        <begin position="22"/>
        <end position="248"/>
    </location>
</feature>
<dbReference type="PANTHER" id="PTHR43027">
    <property type="entry name" value="DOXORUBICIN RESISTANCE ABC TRANSPORTER PERMEASE PROTEIN DRRC-RELATED"/>
    <property type="match status" value="1"/>
</dbReference>
<feature type="transmembrane region" description="Helical" evidence="6">
    <location>
        <begin position="169"/>
        <end position="190"/>
    </location>
</feature>
<evidence type="ECO:0000256" key="4">
    <source>
        <dbReference type="ARBA" id="ARBA00023136"/>
    </source>
</evidence>
<comment type="subcellular location">
    <subcellularLocation>
        <location evidence="6">Cell membrane</location>
        <topology evidence="6">Multi-pass membrane protein</topology>
    </subcellularLocation>
    <subcellularLocation>
        <location evidence="1">Membrane</location>
        <topology evidence="1">Multi-pass membrane protein</topology>
    </subcellularLocation>
</comment>
<feature type="transmembrane region" description="Helical" evidence="6">
    <location>
        <begin position="224"/>
        <end position="245"/>
    </location>
</feature>
<dbReference type="EMBL" id="JAQGLA010000029">
    <property type="protein sequence ID" value="MDA3627528.1"/>
    <property type="molecule type" value="Genomic_DNA"/>
</dbReference>
<reference evidence="8 9" key="1">
    <citation type="submission" date="2022-11" db="EMBL/GenBank/DDBJ databases">
        <title>Draft genome sequence of Saccharopolyspora sp. WRP15-2 isolated from rhizosphere soils of wild rice in Thailand.</title>
        <authorList>
            <person name="Duangmal K."/>
            <person name="Kammanee S."/>
            <person name="Muangham S."/>
        </authorList>
    </citation>
    <scope>NUCLEOTIDE SEQUENCE [LARGE SCALE GENOMIC DNA]</scope>
    <source>
        <strain evidence="8 9">WRP15-2</strain>
    </source>
</reference>
<keyword evidence="6" id="KW-1003">Cell membrane</keyword>
<gene>
    <name evidence="8" type="ORF">OU415_18945</name>
</gene>
<feature type="transmembrane region" description="Helical" evidence="6">
    <location>
        <begin position="138"/>
        <end position="162"/>
    </location>
</feature>
<organism evidence="8 9">
    <name type="scientific">Saccharopolyspora oryzae</name>
    <dbReference type="NCBI Taxonomy" id="2997343"/>
    <lineage>
        <taxon>Bacteria</taxon>
        <taxon>Bacillati</taxon>
        <taxon>Actinomycetota</taxon>
        <taxon>Actinomycetes</taxon>
        <taxon>Pseudonocardiales</taxon>
        <taxon>Pseudonocardiaceae</taxon>
        <taxon>Saccharopolyspora</taxon>
    </lineage>
</organism>
<dbReference type="Pfam" id="PF01061">
    <property type="entry name" value="ABC2_membrane"/>
    <property type="match status" value="1"/>
</dbReference>
<evidence type="ECO:0000256" key="1">
    <source>
        <dbReference type="ARBA" id="ARBA00004141"/>
    </source>
</evidence>
<dbReference type="PIRSF" id="PIRSF006648">
    <property type="entry name" value="DrrB"/>
    <property type="match status" value="1"/>
</dbReference>
<comment type="similarity">
    <text evidence="6">Belongs to the ABC-2 integral membrane protein family.</text>
</comment>
<keyword evidence="5" id="KW-0046">Antibiotic resistance</keyword>